<feature type="transmembrane region" description="Helical" evidence="1">
    <location>
        <begin position="38"/>
        <end position="56"/>
    </location>
</feature>
<sequence>MDIIWAVALIGAGVGIIFRIPQVMPDILAVESFAGSGFFIRICFYFMALILIGGGIRKLWYRFFRA</sequence>
<organism evidence="2 3">
    <name type="scientific">Desulfobotulus mexicanus</name>
    <dbReference type="NCBI Taxonomy" id="2586642"/>
    <lineage>
        <taxon>Bacteria</taxon>
        <taxon>Pseudomonadati</taxon>
        <taxon>Thermodesulfobacteriota</taxon>
        <taxon>Desulfobacteria</taxon>
        <taxon>Desulfobacterales</taxon>
        <taxon>Desulfobacteraceae</taxon>
        <taxon>Desulfobotulus</taxon>
    </lineage>
</organism>
<evidence type="ECO:0000313" key="2">
    <source>
        <dbReference type="EMBL" id="TYT75543.1"/>
    </source>
</evidence>
<dbReference type="OrthoDB" id="5422802at2"/>
<keyword evidence="1" id="KW-1133">Transmembrane helix</keyword>
<gene>
    <name evidence="2" type="ORF">FIM25_03635</name>
</gene>
<comment type="caution">
    <text evidence="2">The sequence shown here is derived from an EMBL/GenBank/DDBJ whole genome shotgun (WGS) entry which is preliminary data.</text>
</comment>
<dbReference type="Proteomes" id="UP000321899">
    <property type="component" value="Unassembled WGS sequence"/>
</dbReference>
<evidence type="ECO:0000256" key="1">
    <source>
        <dbReference type="SAM" id="Phobius"/>
    </source>
</evidence>
<dbReference type="EMBL" id="VDMB01000003">
    <property type="protein sequence ID" value="TYT75543.1"/>
    <property type="molecule type" value="Genomic_DNA"/>
</dbReference>
<evidence type="ECO:0000313" key="3">
    <source>
        <dbReference type="Proteomes" id="UP000321899"/>
    </source>
</evidence>
<name>A0A5Q4VF00_9BACT</name>
<proteinExistence type="predicted"/>
<keyword evidence="1" id="KW-0812">Transmembrane</keyword>
<accession>A0A5Q4VF00</accession>
<protein>
    <submittedName>
        <fullName evidence="2">Uncharacterized protein</fullName>
    </submittedName>
</protein>
<reference evidence="2 3" key="1">
    <citation type="submission" date="2019-06" db="EMBL/GenBank/DDBJ databases">
        <title>Desulfobotulus mexicanus sp. nov., a novel sulfate-reducing bacterium isolated from the sediment of an alkaline crater lake in Mexico.</title>
        <authorList>
            <person name="Hirschler-Rea A."/>
        </authorList>
    </citation>
    <scope>NUCLEOTIDE SEQUENCE [LARGE SCALE GENOMIC DNA]</scope>
    <source>
        <strain evidence="2 3">PAR22N</strain>
    </source>
</reference>
<dbReference type="AlphaFoldDB" id="A0A5Q4VF00"/>
<keyword evidence="3" id="KW-1185">Reference proteome</keyword>
<keyword evidence="1" id="KW-0472">Membrane</keyword>